<dbReference type="Proteomes" id="UP000029998">
    <property type="component" value="Unassembled WGS sequence"/>
</dbReference>
<proteinExistence type="predicted"/>
<dbReference type="STRING" id="1385517.N800_07210"/>
<feature type="transmembrane region" description="Helical" evidence="1">
    <location>
        <begin position="72"/>
        <end position="93"/>
    </location>
</feature>
<evidence type="ECO:0000313" key="2">
    <source>
        <dbReference type="EMBL" id="KGM53597.1"/>
    </source>
</evidence>
<keyword evidence="1" id="KW-1133">Transmembrane helix</keyword>
<keyword evidence="1" id="KW-0472">Membrane</keyword>
<name>A0A0A0EWQ6_9GAMM</name>
<feature type="transmembrane region" description="Helical" evidence="1">
    <location>
        <begin position="38"/>
        <end position="60"/>
    </location>
</feature>
<gene>
    <name evidence="2" type="ORF">N800_07210</name>
</gene>
<accession>A0A0A0EWQ6</accession>
<organism evidence="2 3">
    <name type="scientific">Lysobacter daejeonensis GH1-9</name>
    <dbReference type="NCBI Taxonomy" id="1385517"/>
    <lineage>
        <taxon>Bacteria</taxon>
        <taxon>Pseudomonadati</taxon>
        <taxon>Pseudomonadota</taxon>
        <taxon>Gammaproteobacteria</taxon>
        <taxon>Lysobacterales</taxon>
        <taxon>Lysobacteraceae</taxon>
        <taxon>Aerolutibacter</taxon>
    </lineage>
</organism>
<protein>
    <recommendedName>
        <fullName evidence="4">ATP synthase I</fullName>
    </recommendedName>
</protein>
<evidence type="ECO:0000313" key="3">
    <source>
        <dbReference type="Proteomes" id="UP000029998"/>
    </source>
</evidence>
<evidence type="ECO:0000256" key="1">
    <source>
        <dbReference type="SAM" id="Phobius"/>
    </source>
</evidence>
<keyword evidence="3" id="KW-1185">Reference proteome</keyword>
<dbReference type="RefSeq" id="WP_036138925.1">
    <property type="nucleotide sequence ID" value="NZ_AVPU01000024.1"/>
</dbReference>
<feature type="transmembrane region" description="Helical" evidence="1">
    <location>
        <begin position="99"/>
        <end position="118"/>
    </location>
</feature>
<dbReference type="EMBL" id="AVPU01000024">
    <property type="protein sequence ID" value="KGM53597.1"/>
    <property type="molecule type" value="Genomic_DNA"/>
</dbReference>
<feature type="transmembrane region" description="Helical" evidence="1">
    <location>
        <begin position="12"/>
        <end position="32"/>
    </location>
</feature>
<dbReference type="AlphaFoldDB" id="A0A0A0EWQ6"/>
<sequence length="121" mass="12308">MHDPLTAGRRLATRTVVWQATATALLALAFLAKGGTHALAALLGGGAMAAGGAIAARLLFRGGVGSAGTVMGRWLAGLALKWLVVFVVLWLGVVVWHLPALPLLLGIVAALVALALAATRR</sequence>
<reference evidence="2 3" key="1">
    <citation type="submission" date="2013-08" db="EMBL/GenBank/DDBJ databases">
        <title>Genome sequencing of Lysobacter.</title>
        <authorList>
            <person name="Zhang S."/>
            <person name="Wang G."/>
        </authorList>
    </citation>
    <scope>NUCLEOTIDE SEQUENCE [LARGE SCALE GENOMIC DNA]</scope>
    <source>
        <strain evidence="2 3">GH1-9</strain>
    </source>
</reference>
<evidence type="ECO:0008006" key="4">
    <source>
        <dbReference type="Google" id="ProtNLM"/>
    </source>
</evidence>
<keyword evidence="1" id="KW-0812">Transmembrane</keyword>
<comment type="caution">
    <text evidence="2">The sequence shown here is derived from an EMBL/GenBank/DDBJ whole genome shotgun (WGS) entry which is preliminary data.</text>
</comment>